<dbReference type="CDD" id="cd21650">
    <property type="entry name" value="CrtA-like"/>
    <property type="match status" value="1"/>
</dbReference>
<evidence type="ECO:0000313" key="2">
    <source>
        <dbReference type="Proteomes" id="UP000294901"/>
    </source>
</evidence>
<dbReference type="OrthoDB" id="1122317at2"/>
<proteinExistence type="predicted"/>
<dbReference type="InterPro" id="IPR049574">
    <property type="entry name" value="CrtA-like"/>
</dbReference>
<evidence type="ECO:0000313" key="1">
    <source>
        <dbReference type="EMBL" id="TDO37731.1"/>
    </source>
</evidence>
<gene>
    <name evidence="1" type="ORF">C8E87_1364</name>
</gene>
<organism evidence="1 2">
    <name type="scientific">Paractinoplanes brasiliensis</name>
    <dbReference type="NCBI Taxonomy" id="52695"/>
    <lineage>
        <taxon>Bacteria</taxon>
        <taxon>Bacillati</taxon>
        <taxon>Actinomycetota</taxon>
        <taxon>Actinomycetes</taxon>
        <taxon>Micromonosporales</taxon>
        <taxon>Micromonosporaceae</taxon>
        <taxon>Paractinoplanes</taxon>
    </lineage>
</organism>
<name>A0A4R6JQS6_9ACTN</name>
<accession>A0A4R6JQS6</accession>
<comment type="caution">
    <text evidence="1">The sequence shown here is derived from an EMBL/GenBank/DDBJ whole genome shotgun (WGS) entry which is preliminary data.</text>
</comment>
<dbReference type="EMBL" id="SNWR01000001">
    <property type="protein sequence ID" value="TDO37731.1"/>
    <property type="molecule type" value="Genomic_DNA"/>
</dbReference>
<dbReference type="Proteomes" id="UP000294901">
    <property type="component" value="Unassembled WGS sequence"/>
</dbReference>
<keyword evidence="2" id="KW-1185">Reference proteome</keyword>
<dbReference type="AlphaFoldDB" id="A0A4R6JQS6"/>
<dbReference type="GO" id="GO:0004497">
    <property type="term" value="F:monooxygenase activity"/>
    <property type="evidence" value="ECO:0007669"/>
    <property type="project" value="UniProtKB-KW"/>
</dbReference>
<keyword evidence="1" id="KW-0503">Monooxygenase</keyword>
<sequence>MPVTLHVWRVPRRRVAAAMIRIAFPGVRDVRFAKFVGTSAGFLPRDADLTRYAAITVSETPVRLDKWDKLAVASARVELEPLLSRGSWSGQRPFTVPDRSEISGSGIPGGTDNAADGGVHGPMVLALTRARLRPSKMRTFYRAVPAVVPEVERAPGLLARFGIGEAPIGYQGTISLWRNAADLARFAYRQPEHRAVIARTPADRWYSEELFARFAVREISGDRVVLGWVAGDERGVTQR</sequence>
<reference evidence="1 2" key="1">
    <citation type="submission" date="2019-03" db="EMBL/GenBank/DDBJ databases">
        <title>Sequencing the genomes of 1000 actinobacteria strains.</title>
        <authorList>
            <person name="Klenk H.-P."/>
        </authorList>
    </citation>
    <scope>NUCLEOTIDE SEQUENCE [LARGE SCALE GENOMIC DNA]</scope>
    <source>
        <strain evidence="1 2">DSM 43805</strain>
    </source>
</reference>
<keyword evidence="1" id="KW-0560">Oxidoreductase</keyword>
<protein>
    <submittedName>
        <fullName evidence="1">Spheroidene monooxygenase</fullName>
    </submittedName>
</protein>